<evidence type="ECO:0000313" key="13">
    <source>
        <dbReference type="EMBL" id="QNK39114.1"/>
    </source>
</evidence>
<gene>
    <name evidence="13" type="ORF">HCR03_09960</name>
</gene>
<evidence type="ECO:0000259" key="12">
    <source>
        <dbReference type="PROSITE" id="PS50885"/>
    </source>
</evidence>
<dbReference type="SMART" id="SM00388">
    <property type="entry name" value="HisKA"/>
    <property type="match status" value="1"/>
</dbReference>
<dbReference type="InterPro" id="IPR036097">
    <property type="entry name" value="HisK_dim/P_sf"/>
</dbReference>
<evidence type="ECO:0000313" key="14">
    <source>
        <dbReference type="Proteomes" id="UP000515909"/>
    </source>
</evidence>
<evidence type="ECO:0000256" key="9">
    <source>
        <dbReference type="SAM" id="Coils"/>
    </source>
</evidence>
<keyword evidence="7" id="KW-0067">ATP-binding</keyword>
<proteinExistence type="predicted"/>
<dbReference type="SUPFAM" id="SSF47384">
    <property type="entry name" value="Homodimeric domain of signal transducing histidine kinase"/>
    <property type="match status" value="1"/>
</dbReference>
<dbReference type="AlphaFoldDB" id="A0A7G8T673"/>
<keyword evidence="5" id="KW-0547">Nucleotide-binding</keyword>
<dbReference type="FunFam" id="1.10.287.130:FF:000002">
    <property type="entry name" value="Two-component osmosensing histidine kinase"/>
    <property type="match status" value="1"/>
</dbReference>
<keyword evidence="4" id="KW-0808">Transferase</keyword>
<dbReference type="PROSITE" id="PS50885">
    <property type="entry name" value="HAMP"/>
    <property type="match status" value="1"/>
</dbReference>
<evidence type="ECO:0000256" key="1">
    <source>
        <dbReference type="ARBA" id="ARBA00000085"/>
    </source>
</evidence>
<sequence>MLLANAKKHSDDLTETERHSMRLVLESKGFAQNSITQKEVSNYRLDTKEEKLSNQDKLEKARAIMFDTNYQTAKDNIMSPIAKFQAVMNQRLAREMEAAQKNTEQAAAMQMVLSVFVIIAIGVILRLFFRQVTSPIQNYALSLQKIDSSSENFHLSPKGTREIRMLANNFNKLYASIQSEIRLRRKAEQIMREAKEEAERANRAKSEFLASMSHEIRTPINAITGYGYLLKSSELNPKQAGYVERVNLSAKNLLSIVNDILDFTKIEAGKLSLEEIPLDLSAFFTIAA</sequence>
<evidence type="ECO:0000256" key="8">
    <source>
        <dbReference type="ARBA" id="ARBA00023012"/>
    </source>
</evidence>
<feature type="coiled-coil region" evidence="9">
    <location>
        <begin position="177"/>
        <end position="211"/>
    </location>
</feature>
<feature type="transmembrane region" description="Helical" evidence="10">
    <location>
        <begin position="111"/>
        <end position="129"/>
    </location>
</feature>
<dbReference type="PANTHER" id="PTHR45339:SF1">
    <property type="entry name" value="HYBRID SIGNAL TRANSDUCTION HISTIDINE KINASE J"/>
    <property type="match status" value="1"/>
</dbReference>
<evidence type="ECO:0000256" key="7">
    <source>
        <dbReference type="ARBA" id="ARBA00022840"/>
    </source>
</evidence>
<dbReference type="Proteomes" id="UP000515909">
    <property type="component" value="Chromosome"/>
</dbReference>
<evidence type="ECO:0000256" key="2">
    <source>
        <dbReference type="ARBA" id="ARBA00012438"/>
    </source>
</evidence>
<keyword evidence="10" id="KW-0472">Membrane</keyword>
<keyword evidence="8" id="KW-0902">Two-component regulatory system</keyword>
<dbReference type="GO" id="GO:0000155">
    <property type="term" value="F:phosphorelay sensor kinase activity"/>
    <property type="evidence" value="ECO:0007669"/>
    <property type="project" value="InterPro"/>
</dbReference>
<reference evidence="13 14" key="1">
    <citation type="submission" date="2020-08" db="EMBL/GenBank/DDBJ databases">
        <title>The isolate Caproiciproducens sp. 7D4C2 produces n-caproate at mildly acidic conditions from hexoses: genome and rBOX comparison with related strains and chain-elongating bacteria.</title>
        <authorList>
            <person name="Esquivel-Elizondo S."/>
            <person name="Bagci C."/>
            <person name="Temovska M."/>
            <person name="Jeon B.S."/>
            <person name="Bessarab I."/>
            <person name="Williams R.B.H."/>
            <person name="Huson D.H."/>
            <person name="Angenent L.T."/>
        </authorList>
    </citation>
    <scope>NUCLEOTIDE SEQUENCE [LARGE SCALE GENOMIC DNA]</scope>
    <source>
        <strain evidence="13 14">7D4C2</strain>
    </source>
</reference>
<dbReference type="InterPro" id="IPR003660">
    <property type="entry name" value="HAMP_dom"/>
</dbReference>
<evidence type="ECO:0000256" key="10">
    <source>
        <dbReference type="SAM" id="Phobius"/>
    </source>
</evidence>
<name>A0A7G8T673_9FIRM</name>
<keyword evidence="6" id="KW-0418">Kinase</keyword>
<keyword evidence="9" id="KW-0175">Coiled coil</keyword>
<dbReference type="Gene3D" id="1.10.287.130">
    <property type="match status" value="1"/>
</dbReference>
<dbReference type="CDD" id="cd00082">
    <property type="entry name" value="HisKA"/>
    <property type="match status" value="1"/>
</dbReference>
<keyword evidence="10" id="KW-1133">Transmembrane helix</keyword>
<dbReference type="InterPro" id="IPR005467">
    <property type="entry name" value="His_kinase_dom"/>
</dbReference>
<dbReference type="KEGG" id="cfem:HCR03_09960"/>
<organism evidence="13 14">
    <name type="scientific">Caproicibacter fermentans</name>
    <dbReference type="NCBI Taxonomy" id="2576756"/>
    <lineage>
        <taxon>Bacteria</taxon>
        <taxon>Bacillati</taxon>
        <taxon>Bacillota</taxon>
        <taxon>Clostridia</taxon>
        <taxon>Eubacteriales</taxon>
        <taxon>Acutalibacteraceae</taxon>
        <taxon>Caproicibacter</taxon>
    </lineage>
</organism>
<dbReference type="RefSeq" id="WP_187034149.1">
    <property type="nucleotide sequence ID" value="NZ_CP060286.1"/>
</dbReference>
<dbReference type="PANTHER" id="PTHR45339">
    <property type="entry name" value="HYBRID SIGNAL TRANSDUCTION HISTIDINE KINASE J"/>
    <property type="match status" value="1"/>
</dbReference>
<protein>
    <recommendedName>
        <fullName evidence="2">histidine kinase</fullName>
        <ecNumber evidence="2">2.7.13.3</ecNumber>
    </recommendedName>
</protein>
<evidence type="ECO:0000256" key="4">
    <source>
        <dbReference type="ARBA" id="ARBA00022679"/>
    </source>
</evidence>
<keyword evidence="3" id="KW-0597">Phosphoprotein</keyword>
<evidence type="ECO:0000256" key="6">
    <source>
        <dbReference type="ARBA" id="ARBA00022777"/>
    </source>
</evidence>
<feature type="domain" description="HAMP" evidence="12">
    <location>
        <begin position="130"/>
        <end position="182"/>
    </location>
</feature>
<dbReference type="EC" id="2.7.13.3" evidence="2"/>
<dbReference type="GO" id="GO:0005524">
    <property type="term" value="F:ATP binding"/>
    <property type="evidence" value="ECO:0007669"/>
    <property type="project" value="UniProtKB-KW"/>
</dbReference>
<dbReference type="GO" id="GO:0016020">
    <property type="term" value="C:membrane"/>
    <property type="evidence" value="ECO:0007669"/>
    <property type="project" value="InterPro"/>
</dbReference>
<evidence type="ECO:0000259" key="11">
    <source>
        <dbReference type="PROSITE" id="PS50109"/>
    </source>
</evidence>
<evidence type="ECO:0000256" key="5">
    <source>
        <dbReference type="ARBA" id="ARBA00022741"/>
    </source>
</evidence>
<dbReference type="Pfam" id="PF00512">
    <property type="entry name" value="HisKA"/>
    <property type="match status" value="1"/>
</dbReference>
<dbReference type="InterPro" id="IPR003661">
    <property type="entry name" value="HisK_dim/P_dom"/>
</dbReference>
<feature type="domain" description="Histidine kinase" evidence="11">
    <location>
        <begin position="211"/>
        <end position="288"/>
    </location>
</feature>
<dbReference type="PROSITE" id="PS50109">
    <property type="entry name" value="HIS_KIN"/>
    <property type="match status" value="1"/>
</dbReference>
<comment type="catalytic activity">
    <reaction evidence="1">
        <text>ATP + protein L-histidine = ADP + protein N-phospho-L-histidine.</text>
        <dbReference type="EC" id="2.7.13.3"/>
    </reaction>
</comment>
<dbReference type="Gene3D" id="6.10.340.10">
    <property type="match status" value="1"/>
</dbReference>
<keyword evidence="10" id="KW-0812">Transmembrane</keyword>
<evidence type="ECO:0000256" key="3">
    <source>
        <dbReference type="ARBA" id="ARBA00022553"/>
    </source>
</evidence>
<dbReference type="EMBL" id="CP060286">
    <property type="protein sequence ID" value="QNK39114.1"/>
    <property type="molecule type" value="Genomic_DNA"/>
</dbReference>
<accession>A0A7G8T673</accession>